<dbReference type="EMBL" id="LMXI01000424">
    <property type="protein sequence ID" value="KRT58017.1"/>
    <property type="molecule type" value="Genomic_DNA"/>
</dbReference>
<evidence type="ECO:0000313" key="4">
    <source>
        <dbReference type="Proteomes" id="UP000051634"/>
    </source>
</evidence>
<dbReference type="Proteomes" id="UP000051276">
    <property type="component" value="Unassembled WGS sequence"/>
</dbReference>
<dbReference type="Proteomes" id="UP000051634">
    <property type="component" value="Unassembled WGS sequence"/>
</dbReference>
<dbReference type="EMBL" id="LDXT01000085">
    <property type="protein sequence ID" value="KRT55017.1"/>
    <property type="molecule type" value="Genomic_DNA"/>
</dbReference>
<gene>
    <name evidence="1" type="ORF">Ga0074115_11272</name>
    <name evidence="2" type="ORF">Ga0076813_127010</name>
</gene>
<dbReference type="AlphaFoldDB" id="A0A0T5Z5T3"/>
<protein>
    <submittedName>
        <fullName evidence="2">Uncharacterized protein</fullName>
    </submittedName>
</protein>
<sequence length="180" mass="21041">MDLRQFLIVFGVTLSLVSSARADEVCVRKVFRDFCLGGSLAQQLQHQPAQQPLRRKGERVGVIYRQDRERLYVMAYKGRIYKVLRSYDPASYSTYRDLQQRLTRKYGTSEERSQFPERIRSRAARISAARRGEGEFLEIWSPPGQAWRVELSWSRKLGVTLAYLVNDLDRQQKADHQIDL</sequence>
<dbReference type="OrthoDB" id="5765394at2"/>
<name>A0A0T5Z5T3_9GAMM</name>
<proteinExistence type="predicted"/>
<dbReference type="RefSeq" id="WP_057956124.1">
    <property type="nucleotide sequence ID" value="NZ_KQ556908.1"/>
</dbReference>
<organism evidence="2 3">
    <name type="scientific">endosymbiont of Ridgeia piscesae</name>
    <dbReference type="NCBI Taxonomy" id="54398"/>
    <lineage>
        <taxon>Bacteria</taxon>
        <taxon>Pseudomonadati</taxon>
        <taxon>Pseudomonadota</taxon>
        <taxon>Gammaproteobacteria</taxon>
        <taxon>sulfur-oxidizing symbionts</taxon>
    </lineage>
</organism>
<dbReference type="STRING" id="54398.Ga0074115_11272"/>
<reference evidence="3 4" key="1">
    <citation type="submission" date="2015-11" db="EMBL/GenBank/DDBJ databases">
        <title>The genome of Candidatus Endoriftia persephone in Ridgeia piscesae and population structure of the North Eastern Pacific vestimentiferan symbionts.</title>
        <authorList>
            <person name="Perez M."/>
            <person name="Juniper K.S."/>
        </authorList>
    </citation>
    <scope>NUCLEOTIDE SEQUENCE [LARGE SCALE GENOMIC DNA]</scope>
    <source>
        <strain evidence="2">Ind10</strain>
        <strain evidence="1">Ind11</strain>
    </source>
</reference>
<evidence type="ECO:0000313" key="1">
    <source>
        <dbReference type="EMBL" id="KRT55017.1"/>
    </source>
</evidence>
<keyword evidence="4" id="KW-1185">Reference proteome</keyword>
<evidence type="ECO:0000313" key="2">
    <source>
        <dbReference type="EMBL" id="KRT58017.1"/>
    </source>
</evidence>
<comment type="caution">
    <text evidence="2">The sequence shown here is derived from an EMBL/GenBank/DDBJ whole genome shotgun (WGS) entry which is preliminary data.</text>
</comment>
<accession>A0A0T5Z5T3</accession>
<evidence type="ECO:0000313" key="3">
    <source>
        <dbReference type="Proteomes" id="UP000051276"/>
    </source>
</evidence>